<keyword evidence="3" id="KW-0325">Glycoprotein</keyword>
<dbReference type="Gene3D" id="3.80.10.10">
    <property type="entry name" value="Ribonuclease Inhibitor"/>
    <property type="match status" value="2"/>
</dbReference>
<dbReference type="PANTHER" id="PTHR48065">
    <property type="entry name" value="OS10G0469600 PROTEIN"/>
    <property type="match status" value="1"/>
</dbReference>
<accession>A0A6J5X3K8</accession>
<dbReference type="Pfam" id="PF00445">
    <property type="entry name" value="Ribonuclease_T2"/>
    <property type="match status" value="1"/>
</dbReference>
<protein>
    <submittedName>
        <fullName evidence="5">Uncharacterized protein</fullName>
    </submittedName>
</protein>
<evidence type="ECO:0000256" key="3">
    <source>
        <dbReference type="ARBA" id="ARBA00023180"/>
    </source>
</evidence>
<dbReference type="AlphaFoldDB" id="A0A6J5X3K8"/>
<evidence type="ECO:0000256" key="4">
    <source>
        <dbReference type="RuleBase" id="RU004328"/>
    </source>
</evidence>
<dbReference type="OrthoDB" id="1706439at2759"/>
<dbReference type="InterPro" id="IPR032675">
    <property type="entry name" value="LRR_dom_sf"/>
</dbReference>
<dbReference type="Pfam" id="PF00560">
    <property type="entry name" value="LRR_1"/>
    <property type="match status" value="1"/>
</dbReference>
<comment type="similarity">
    <text evidence="1 4">Belongs to the RNase T2 family.</text>
</comment>
<dbReference type="InterPro" id="IPR001568">
    <property type="entry name" value="RNase_T2-like"/>
</dbReference>
<dbReference type="EMBL" id="CAEKKB010000004">
    <property type="protein sequence ID" value="CAB4306675.1"/>
    <property type="molecule type" value="Genomic_DNA"/>
</dbReference>
<dbReference type="InterPro" id="IPR001611">
    <property type="entry name" value="Leu-rich_rpt"/>
</dbReference>
<gene>
    <name evidence="5" type="ORF">ORAREDHAP_LOCUS24941</name>
</gene>
<evidence type="ECO:0000313" key="5">
    <source>
        <dbReference type="EMBL" id="CAB4306675.1"/>
    </source>
</evidence>
<keyword evidence="6" id="KW-1185">Reference proteome</keyword>
<sequence>MAAAAAAAGKYGNYYDFKFYTLLMTWPNIYCVQMKDLARRNCYEAVAQKFIMNGLWSLYNDFNARPKYGSASNAQREFDGEQFKIAETTCVVKMKAYWPNPTAKDLTQNVNVTKMLEDAGISIGIDFIPVVIIQVIGKKTKSFANIRETRTTDIPLQTFDLYDNQFLGSIPTAIFNLSALRTIDLGNNELSGIIPREIGNLTMPKEIHLYSNNFKDLQRLLVGDNKLSGTIPSFISNGSNKLTRLDINANLFFGFIPTTLCLYKPSVA</sequence>
<name>A0A6J5X3K8_PRUAR</name>
<keyword evidence="2" id="KW-0732">Signal</keyword>
<dbReference type="Gene3D" id="3.90.730.10">
    <property type="entry name" value="Ribonuclease T2-like"/>
    <property type="match status" value="1"/>
</dbReference>
<dbReference type="PANTHER" id="PTHR48065:SF11">
    <property type="entry name" value="OS11G0213300 PROTEIN"/>
    <property type="match status" value="1"/>
</dbReference>
<evidence type="ECO:0000256" key="2">
    <source>
        <dbReference type="ARBA" id="ARBA00022729"/>
    </source>
</evidence>
<dbReference type="SUPFAM" id="SSF55895">
    <property type="entry name" value="Ribonuclease Rh-like"/>
    <property type="match status" value="1"/>
</dbReference>
<organism evidence="5 6">
    <name type="scientific">Prunus armeniaca</name>
    <name type="common">Apricot</name>
    <name type="synonym">Armeniaca vulgaris</name>
    <dbReference type="NCBI Taxonomy" id="36596"/>
    <lineage>
        <taxon>Eukaryota</taxon>
        <taxon>Viridiplantae</taxon>
        <taxon>Streptophyta</taxon>
        <taxon>Embryophyta</taxon>
        <taxon>Tracheophyta</taxon>
        <taxon>Spermatophyta</taxon>
        <taxon>Magnoliopsida</taxon>
        <taxon>eudicotyledons</taxon>
        <taxon>Gunneridae</taxon>
        <taxon>Pentapetalae</taxon>
        <taxon>rosids</taxon>
        <taxon>fabids</taxon>
        <taxon>Rosales</taxon>
        <taxon>Rosaceae</taxon>
        <taxon>Amygdaloideae</taxon>
        <taxon>Amygdaleae</taxon>
        <taxon>Prunus</taxon>
    </lineage>
</organism>
<dbReference type="GO" id="GO:0003723">
    <property type="term" value="F:RNA binding"/>
    <property type="evidence" value="ECO:0007669"/>
    <property type="project" value="InterPro"/>
</dbReference>
<dbReference type="Proteomes" id="UP000507245">
    <property type="component" value="Unassembled WGS sequence"/>
</dbReference>
<dbReference type="SUPFAM" id="SSF52058">
    <property type="entry name" value="L domain-like"/>
    <property type="match status" value="1"/>
</dbReference>
<reference evidence="6" key="1">
    <citation type="journal article" date="2020" name="Genome Biol.">
        <title>Gamete binning: chromosome-level and haplotype-resolved genome assembly enabled by high-throughput single-cell sequencing of gamete genomes.</title>
        <authorList>
            <person name="Campoy J.A."/>
            <person name="Sun H."/>
            <person name="Goel M."/>
            <person name="Jiao W.-B."/>
            <person name="Folz-Donahue K."/>
            <person name="Wang N."/>
            <person name="Rubio M."/>
            <person name="Liu C."/>
            <person name="Kukat C."/>
            <person name="Ruiz D."/>
            <person name="Huettel B."/>
            <person name="Schneeberger K."/>
        </authorList>
    </citation>
    <scope>NUCLEOTIDE SEQUENCE [LARGE SCALE GENOMIC DNA]</scope>
    <source>
        <strain evidence="6">cv. Rojo Pasion</strain>
    </source>
</reference>
<dbReference type="InterPro" id="IPR036430">
    <property type="entry name" value="RNase_T2-like_sf"/>
</dbReference>
<proteinExistence type="inferred from homology"/>
<evidence type="ECO:0000256" key="1">
    <source>
        <dbReference type="ARBA" id="ARBA00007469"/>
    </source>
</evidence>
<dbReference type="Pfam" id="PF13855">
    <property type="entry name" value="LRR_8"/>
    <property type="match status" value="1"/>
</dbReference>
<evidence type="ECO:0000313" key="6">
    <source>
        <dbReference type="Proteomes" id="UP000507245"/>
    </source>
</evidence>
<dbReference type="GO" id="GO:0033897">
    <property type="term" value="F:ribonuclease T2 activity"/>
    <property type="evidence" value="ECO:0007669"/>
    <property type="project" value="InterPro"/>
</dbReference>